<dbReference type="STRING" id="1209926.A0A1G4ATT0"/>
<feature type="compositionally biased region" description="Basic and acidic residues" evidence="1">
    <location>
        <begin position="766"/>
        <end position="775"/>
    </location>
</feature>
<dbReference type="RefSeq" id="XP_022469631.1">
    <property type="nucleotide sequence ID" value="XM_022623874.1"/>
</dbReference>
<evidence type="ECO:0000256" key="1">
    <source>
        <dbReference type="SAM" id="MobiDB-lite"/>
    </source>
</evidence>
<feature type="region of interest" description="Disordered" evidence="1">
    <location>
        <begin position="755"/>
        <end position="780"/>
    </location>
</feature>
<proteinExistence type="predicted"/>
<dbReference type="SUPFAM" id="SSF81383">
    <property type="entry name" value="F-box domain"/>
    <property type="match status" value="1"/>
</dbReference>
<organism evidence="3 4">
    <name type="scientific">Colletotrichum orchidophilum</name>
    <dbReference type="NCBI Taxonomy" id="1209926"/>
    <lineage>
        <taxon>Eukaryota</taxon>
        <taxon>Fungi</taxon>
        <taxon>Dikarya</taxon>
        <taxon>Ascomycota</taxon>
        <taxon>Pezizomycotina</taxon>
        <taxon>Sordariomycetes</taxon>
        <taxon>Hypocreomycetidae</taxon>
        <taxon>Glomerellales</taxon>
        <taxon>Glomerellaceae</taxon>
        <taxon>Colletotrichum</taxon>
    </lineage>
</organism>
<dbReference type="InterPro" id="IPR036047">
    <property type="entry name" value="F-box-like_dom_sf"/>
</dbReference>
<dbReference type="AlphaFoldDB" id="A0A1G4ATT0"/>
<name>A0A1G4ATT0_9PEZI</name>
<dbReference type="GeneID" id="34565384"/>
<evidence type="ECO:0000259" key="2">
    <source>
        <dbReference type="SMART" id="SM00256"/>
    </source>
</evidence>
<dbReference type="Proteomes" id="UP000176998">
    <property type="component" value="Unassembled WGS sequence"/>
</dbReference>
<feature type="compositionally biased region" description="Acidic residues" evidence="1">
    <location>
        <begin position="756"/>
        <end position="765"/>
    </location>
</feature>
<evidence type="ECO:0000313" key="3">
    <source>
        <dbReference type="EMBL" id="OHE92462.1"/>
    </source>
</evidence>
<protein>
    <submittedName>
        <fullName evidence="3">F-box domain-containing protein</fullName>
    </submittedName>
</protein>
<dbReference type="SMART" id="SM00256">
    <property type="entry name" value="FBOX"/>
    <property type="match status" value="1"/>
</dbReference>
<evidence type="ECO:0000313" key="4">
    <source>
        <dbReference type="Proteomes" id="UP000176998"/>
    </source>
</evidence>
<dbReference type="EMBL" id="MJBS01000147">
    <property type="protein sequence ID" value="OHE92462.1"/>
    <property type="molecule type" value="Genomic_DNA"/>
</dbReference>
<gene>
    <name evidence="3" type="ORF">CORC01_12253</name>
</gene>
<reference evidence="3 4" key="1">
    <citation type="submission" date="2016-09" db="EMBL/GenBank/DDBJ databases">
        <authorList>
            <person name="Capua I."/>
            <person name="De Benedictis P."/>
            <person name="Joannis T."/>
            <person name="Lombin L.H."/>
            <person name="Cattoli G."/>
        </authorList>
    </citation>
    <scope>NUCLEOTIDE SEQUENCE [LARGE SCALE GENOMIC DNA]</scope>
    <source>
        <strain evidence="3 4">IMI 309357</strain>
    </source>
</reference>
<keyword evidence="4" id="KW-1185">Reference proteome</keyword>
<comment type="caution">
    <text evidence="3">The sequence shown here is derived from an EMBL/GenBank/DDBJ whole genome shotgun (WGS) entry which is preliminary data.</text>
</comment>
<feature type="domain" description="F-box" evidence="2">
    <location>
        <begin position="166"/>
        <end position="206"/>
    </location>
</feature>
<sequence>MTWWEETDGPRRSQELESRLRTSAGRLNDVVLGGPVEVLRLFEHCWMLSGGKFVTDTALSTELRLHYATVQWRAGSKAGGTTGIDKKVDVGDASGERDDKMDSFGDQHSVLAEQFSKLTHDDGSPDTLLRHTNLNNLVSRLTPWELIYLRQLTRESPVKLGGMQDLPEDLVAMISRYLRLGDAMKCTLVSKAWREKWTSHTVVKDIAMTYFPGLTASSPDASAWDLLRPIAQKAIARTEGKFISWLAVRTADVPLLDCTALKLDDRSLELAKSKPKPKPSRVFISDKWGAGLQVDLGFAYCNGKVAWQWDAYRFFIDDIRALTRKLVSPPDLVLKGDRDFMVSTMSENLLVLANQLNQRALIVYNLETDQHRRITLPDRMVDIQAHKDTFVVNFSSDYFANYKSATPPHIWHWSTGLVKLEVPDFAAAQELGLAHVWQEDTEEGVDFPDRFIFHPTKPHILYFVNAVLDYSKTDDDIDDDSESQAEAEKTPLRSRPSILLVKVHKFEKMNFVETFRYKSTIESPGIPRFATHCRPMNAFGLCNIGILYRPLSRGKVTTDSGLPGSKLVKTPSLSMLHLNFNTATESFVLEQRVLKGMRRPIWDSGSLDPAQAGGILWNDSIHYVQNQTPQLEGHRTRWRHEGEGQVQRSICIANKSSTLVLDTTKLWFREPVHGYHGEKFRSMAVDDDFVIGLSGRSYVVYNFGDPRLKGGPWSEAHRVRHYTAKDTDCPVWGCFGPSNSRGCLSCGVEGNSVDGSDNDWDTSDDETGRPQRADEAFGGNTTGILQATRRLFPPGTYLG</sequence>
<dbReference type="CDD" id="cd09917">
    <property type="entry name" value="F-box_SF"/>
    <property type="match status" value="1"/>
</dbReference>
<dbReference type="InterPro" id="IPR001810">
    <property type="entry name" value="F-box_dom"/>
</dbReference>
<dbReference type="OrthoDB" id="1918685at2759"/>
<dbReference type="Pfam" id="PF00646">
    <property type="entry name" value="F-box"/>
    <property type="match status" value="1"/>
</dbReference>
<accession>A0A1G4ATT0</accession>